<dbReference type="OrthoDB" id="5912879at2759"/>
<gene>
    <name evidence="1" type="ORF">T07_5632</name>
</gene>
<protein>
    <submittedName>
        <fullName evidence="1">Uncharacterized protein</fullName>
    </submittedName>
</protein>
<organism evidence="1 2">
    <name type="scientific">Trichinella nelsoni</name>
    <dbReference type="NCBI Taxonomy" id="6336"/>
    <lineage>
        <taxon>Eukaryota</taxon>
        <taxon>Metazoa</taxon>
        <taxon>Ecdysozoa</taxon>
        <taxon>Nematoda</taxon>
        <taxon>Enoplea</taxon>
        <taxon>Dorylaimia</taxon>
        <taxon>Trichinellida</taxon>
        <taxon>Trichinellidae</taxon>
        <taxon>Trichinella</taxon>
    </lineage>
</organism>
<dbReference type="AlphaFoldDB" id="A0A0V0SA29"/>
<keyword evidence="2" id="KW-1185">Reference proteome</keyword>
<accession>A0A0V0SA29</accession>
<comment type="caution">
    <text evidence="1">The sequence shown here is derived from an EMBL/GenBank/DDBJ whole genome shotgun (WGS) entry which is preliminary data.</text>
</comment>
<name>A0A0V0SA29_9BILA</name>
<reference evidence="1 2" key="1">
    <citation type="submission" date="2015-01" db="EMBL/GenBank/DDBJ databases">
        <title>Evolution of Trichinella species and genotypes.</title>
        <authorList>
            <person name="Korhonen P.K."/>
            <person name="Edoardo P."/>
            <person name="Giuseppe L.R."/>
            <person name="Gasser R.B."/>
        </authorList>
    </citation>
    <scope>NUCLEOTIDE SEQUENCE [LARGE SCALE GENOMIC DNA]</scope>
    <source>
        <strain evidence="1">ISS37</strain>
    </source>
</reference>
<evidence type="ECO:0000313" key="2">
    <source>
        <dbReference type="Proteomes" id="UP000054630"/>
    </source>
</evidence>
<evidence type="ECO:0000313" key="1">
    <source>
        <dbReference type="EMBL" id="KRX23560.1"/>
    </source>
</evidence>
<dbReference type="Proteomes" id="UP000054630">
    <property type="component" value="Unassembled WGS sequence"/>
</dbReference>
<proteinExistence type="predicted"/>
<dbReference type="EMBL" id="JYDL01000023">
    <property type="protein sequence ID" value="KRX23560.1"/>
    <property type="molecule type" value="Genomic_DNA"/>
</dbReference>
<sequence length="163" mass="18395">MVVVVVVIGLWPNSKSTSATTKHTANFRSNDWIGRFRQRAWPNRELSLVNACYPVPRDEAPGGSRSTCCCQSRCPKIFMPQLVPEQGFRKTGFNEAPNFSRVPLDSFFLLNKHVNHTKVYCIFFDDTLKKCFGSSHFSIDARLSVAPQHDYELALLLAIASAR</sequence>